<dbReference type="Proteomes" id="UP000193778">
    <property type="component" value="Unassembled WGS sequence"/>
</dbReference>
<protein>
    <recommendedName>
        <fullName evidence="3">Tail fiber domain-containing protein</fullName>
    </recommendedName>
</protein>
<evidence type="ECO:0000313" key="1">
    <source>
        <dbReference type="EMBL" id="SLN65044.1"/>
    </source>
</evidence>
<dbReference type="OrthoDB" id="7836166at2"/>
<evidence type="ECO:0000313" key="2">
    <source>
        <dbReference type="Proteomes" id="UP000193778"/>
    </source>
</evidence>
<keyword evidence="2" id="KW-1185">Reference proteome</keyword>
<name>A0A1X6ZY58_9RHOB</name>
<reference evidence="2" key="1">
    <citation type="submission" date="2017-03" db="EMBL/GenBank/DDBJ databases">
        <authorList>
            <person name="Rodrigo-Torres L."/>
            <person name="Arahal R.D."/>
            <person name="Lucena T."/>
        </authorList>
    </citation>
    <scope>NUCLEOTIDE SEQUENCE [LARGE SCALE GENOMIC DNA]</scope>
    <source>
        <strain evidence="2">CECT 8411</strain>
    </source>
</reference>
<dbReference type="AlphaFoldDB" id="A0A1X6ZY58"/>
<sequence length="270" mass="28988">MGKPDAPEPPDPKETSAAQTGTSVATAIANNAIGNVNQVTPDGTLTYDQTGSHTFRDPFTGKTYDVPTYTATQTLSEGQQKIKNQGDAAQFNLAKLANNQSGFLNDYMAEPFQYGVGEHEEWAGGLYDTLNNDGNSQALDGLTSQLANRGIVSGSEAYDREIANLRESQMHDRSRFMLDSHNTGMNMAMAERNQPINEITALLSGSQVSHPNFVNANSAQIPTTDVAGNINSNYNQRLGIWQQEQQNAASTVGGLFGLAGAGIMAKPWKP</sequence>
<organism evidence="1 2">
    <name type="scientific">Ruegeria meonggei</name>
    <dbReference type="NCBI Taxonomy" id="1446476"/>
    <lineage>
        <taxon>Bacteria</taxon>
        <taxon>Pseudomonadati</taxon>
        <taxon>Pseudomonadota</taxon>
        <taxon>Alphaproteobacteria</taxon>
        <taxon>Rhodobacterales</taxon>
        <taxon>Roseobacteraceae</taxon>
        <taxon>Ruegeria</taxon>
    </lineage>
</organism>
<accession>A0A1X6ZY58</accession>
<proteinExistence type="predicted"/>
<dbReference type="EMBL" id="FWFP01000010">
    <property type="protein sequence ID" value="SLN65044.1"/>
    <property type="molecule type" value="Genomic_DNA"/>
</dbReference>
<evidence type="ECO:0008006" key="3">
    <source>
        <dbReference type="Google" id="ProtNLM"/>
    </source>
</evidence>
<gene>
    <name evidence="1" type="ORF">RUM8411_03228</name>
</gene>
<dbReference type="RefSeq" id="WP_085823715.1">
    <property type="nucleotide sequence ID" value="NZ_FWFP01000010.1"/>
</dbReference>